<dbReference type="PANTHER" id="PTHR46018:SF2">
    <property type="entry name" value="ZINC PHOSPHODIESTERASE ELAC PROTEIN 1"/>
    <property type="match status" value="1"/>
</dbReference>
<accession>A0A4V3YXE8</accession>
<evidence type="ECO:0000256" key="8">
    <source>
        <dbReference type="HAMAP-Rule" id="MF_01818"/>
    </source>
</evidence>
<dbReference type="GO" id="GO:0042781">
    <property type="term" value="F:3'-tRNA processing endoribonuclease activity"/>
    <property type="evidence" value="ECO:0007669"/>
    <property type="project" value="UniProtKB-UniRule"/>
</dbReference>
<dbReference type="OrthoDB" id="9803916at2"/>
<dbReference type="Pfam" id="PF23023">
    <property type="entry name" value="Anti-Pycsar_Apyc1"/>
    <property type="match status" value="1"/>
</dbReference>
<evidence type="ECO:0000256" key="4">
    <source>
        <dbReference type="ARBA" id="ARBA00022723"/>
    </source>
</evidence>
<comment type="catalytic activity">
    <reaction evidence="8">
        <text>Endonucleolytic cleavage of RNA, removing extra 3' nucleotides from tRNA precursor, generating 3' termini of tRNAs. A 3'-hydroxy group is left at the tRNA terminus and a 5'-phosphoryl group is left at the trailer molecule.</text>
        <dbReference type="EC" id="3.1.26.11"/>
    </reaction>
</comment>
<gene>
    <name evidence="8" type="primary">rnz</name>
    <name evidence="9" type="ORF">E8K88_05405</name>
</gene>
<keyword evidence="7 8" id="KW-0862">Zinc</keyword>
<protein>
    <recommendedName>
        <fullName evidence="8">Ribonuclease Z</fullName>
        <shortName evidence="8">RNase Z</shortName>
        <ecNumber evidence="8">3.1.26.11</ecNumber>
    </recommendedName>
    <alternativeName>
        <fullName evidence="8">tRNA 3 endonuclease</fullName>
    </alternativeName>
    <alternativeName>
        <fullName evidence="8">tRNase Z</fullName>
    </alternativeName>
</protein>
<dbReference type="EC" id="3.1.26.11" evidence="8"/>
<dbReference type="EMBL" id="SSWX01000005">
    <property type="protein sequence ID" value="THJ34922.1"/>
    <property type="molecule type" value="Genomic_DNA"/>
</dbReference>
<evidence type="ECO:0000256" key="2">
    <source>
        <dbReference type="ARBA" id="ARBA00022694"/>
    </source>
</evidence>
<keyword evidence="2 8" id="KW-0819">tRNA processing</keyword>
<sequence>MLRLTFLGTSSGVPSLTRNVSGLAVQTHLGRAWMLVDCGEGTQHQVQRAGLSLHDLQAVCISHVHGDHCFGLPGLLASAGMNARKEPLQLIAPEPVWRWLQTTLECTDTHLPYPLEWIDVADPTPWQWQPSITLSRHAQKHRVPSYAFRIDCTRAIRRLKTDALQALGLPPGPAWKALSHGQDVPFEGRLLHSADWVHEEVQHIAAVLGGDNAEPACLQAACEGAQLLVHEATYAQAVLDKVGPGPMHSSVQLVATFAQQQGVPNLILTHFSPRHHTADEQQVLRTEAQTHYQGQVFLAQDFDRFELAFDGALTRRH</sequence>
<feature type="active site" description="Proton acceptor" evidence="8">
    <location>
        <position position="67"/>
    </location>
</feature>
<dbReference type="InterPro" id="IPR036866">
    <property type="entry name" value="RibonucZ/Hydroxyglut_hydro"/>
</dbReference>
<feature type="binding site" evidence="8">
    <location>
        <position position="211"/>
    </location>
    <ligand>
        <name>Zn(2+)</name>
        <dbReference type="ChEBI" id="CHEBI:29105"/>
        <label>1</label>
        <note>catalytic</note>
    </ligand>
</feature>
<dbReference type="HAMAP" id="MF_01818">
    <property type="entry name" value="RNase_Z_BN"/>
    <property type="match status" value="1"/>
</dbReference>
<feature type="binding site" evidence="8">
    <location>
        <position position="270"/>
    </location>
    <ligand>
        <name>Zn(2+)</name>
        <dbReference type="ChEBI" id="CHEBI:29105"/>
        <label>2</label>
        <note>catalytic</note>
    </ligand>
</feature>
<comment type="function">
    <text evidence="8">Zinc phosphodiesterase, which displays some tRNA 3'-processing endonuclease activity. Probably involved in tRNA maturation, by removing a 3'-trailer from precursor tRNA.</text>
</comment>
<comment type="caution">
    <text evidence="9">The sequence shown here is derived from an EMBL/GenBank/DDBJ whole genome shotgun (WGS) entry which is preliminary data.</text>
</comment>
<dbReference type="Gene3D" id="3.60.15.10">
    <property type="entry name" value="Ribonuclease Z/Hydroxyacylglutathione hydrolase-like"/>
    <property type="match status" value="1"/>
</dbReference>
<dbReference type="CDD" id="cd07717">
    <property type="entry name" value="RNaseZ_ZiPD-like_MBL-fold"/>
    <property type="match status" value="1"/>
</dbReference>
<dbReference type="SUPFAM" id="SSF56281">
    <property type="entry name" value="Metallo-hydrolase/oxidoreductase"/>
    <property type="match status" value="1"/>
</dbReference>
<keyword evidence="6 8" id="KW-0378">Hydrolase</keyword>
<feature type="binding site" evidence="8">
    <location>
        <position position="63"/>
    </location>
    <ligand>
        <name>Zn(2+)</name>
        <dbReference type="ChEBI" id="CHEBI:29105"/>
        <label>1</label>
        <note>catalytic</note>
    </ligand>
</feature>
<dbReference type="GO" id="GO:0008270">
    <property type="term" value="F:zinc ion binding"/>
    <property type="evidence" value="ECO:0007669"/>
    <property type="project" value="UniProtKB-UniRule"/>
</dbReference>
<evidence type="ECO:0000313" key="9">
    <source>
        <dbReference type="EMBL" id="THJ34922.1"/>
    </source>
</evidence>
<dbReference type="PANTHER" id="PTHR46018">
    <property type="entry name" value="ZINC PHOSPHODIESTERASE ELAC PROTEIN 1"/>
    <property type="match status" value="1"/>
</dbReference>
<feature type="binding site" evidence="8">
    <location>
        <position position="68"/>
    </location>
    <ligand>
        <name>Zn(2+)</name>
        <dbReference type="ChEBI" id="CHEBI:29105"/>
        <label>2</label>
        <note>catalytic</note>
    </ligand>
</feature>
<evidence type="ECO:0000256" key="7">
    <source>
        <dbReference type="ARBA" id="ARBA00022833"/>
    </source>
</evidence>
<feature type="binding site" evidence="8">
    <location>
        <position position="65"/>
    </location>
    <ligand>
        <name>Zn(2+)</name>
        <dbReference type="ChEBI" id="CHEBI:29105"/>
        <label>1</label>
        <note>catalytic</note>
    </ligand>
</feature>
<feature type="binding site" evidence="8">
    <location>
        <position position="141"/>
    </location>
    <ligand>
        <name>Zn(2+)</name>
        <dbReference type="ChEBI" id="CHEBI:29105"/>
        <label>1</label>
        <note>catalytic</note>
    </ligand>
</feature>
<evidence type="ECO:0000256" key="1">
    <source>
        <dbReference type="ARBA" id="ARBA00011738"/>
    </source>
</evidence>
<evidence type="ECO:0000256" key="5">
    <source>
        <dbReference type="ARBA" id="ARBA00022759"/>
    </source>
</evidence>
<comment type="cofactor">
    <cofactor evidence="8">
        <name>Zn(2+)</name>
        <dbReference type="ChEBI" id="CHEBI:29105"/>
    </cofactor>
    <text evidence="8">Binds 2 Zn(2+) ions.</text>
</comment>
<keyword evidence="10" id="KW-1185">Reference proteome</keyword>
<reference evidence="9 10" key="1">
    <citation type="submission" date="2019-04" db="EMBL/GenBank/DDBJ databases">
        <title>Lampropedia sp YIM MLB12 draf genome.</title>
        <authorList>
            <person name="Wang Y.-X."/>
        </authorList>
    </citation>
    <scope>NUCLEOTIDE SEQUENCE [LARGE SCALE GENOMIC DNA]</scope>
    <source>
        <strain evidence="9 10">YIM MLB12</strain>
    </source>
</reference>
<evidence type="ECO:0000256" key="6">
    <source>
        <dbReference type="ARBA" id="ARBA00022801"/>
    </source>
</evidence>
<name>A0A4V3YXE8_9BURK</name>
<feature type="binding site" evidence="8">
    <location>
        <position position="211"/>
    </location>
    <ligand>
        <name>Zn(2+)</name>
        <dbReference type="ChEBI" id="CHEBI:29105"/>
        <label>2</label>
        <note>catalytic</note>
    </ligand>
</feature>
<dbReference type="RefSeq" id="WP_136405635.1">
    <property type="nucleotide sequence ID" value="NZ_SSWX01000005.1"/>
</dbReference>
<keyword evidence="3 8" id="KW-0540">Nuclease</keyword>
<comment type="subunit">
    <text evidence="1 8">Homodimer.</text>
</comment>
<keyword evidence="5 8" id="KW-0255">Endonuclease</keyword>
<evidence type="ECO:0000256" key="3">
    <source>
        <dbReference type="ARBA" id="ARBA00022722"/>
    </source>
</evidence>
<dbReference type="AlphaFoldDB" id="A0A4V3YXE8"/>
<dbReference type="InterPro" id="IPR013471">
    <property type="entry name" value="RNase_Z/BN"/>
</dbReference>
<keyword evidence="4 8" id="KW-0479">Metal-binding</keyword>
<dbReference type="Proteomes" id="UP000306236">
    <property type="component" value="Unassembled WGS sequence"/>
</dbReference>
<comment type="similarity">
    <text evidence="8">Belongs to the RNase Z family.</text>
</comment>
<evidence type="ECO:0000313" key="10">
    <source>
        <dbReference type="Proteomes" id="UP000306236"/>
    </source>
</evidence>
<organism evidence="9 10">
    <name type="scientific">Lampropedia aestuarii</name>
    <dbReference type="NCBI Taxonomy" id="2562762"/>
    <lineage>
        <taxon>Bacteria</taxon>
        <taxon>Pseudomonadati</taxon>
        <taxon>Pseudomonadota</taxon>
        <taxon>Betaproteobacteria</taxon>
        <taxon>Burkholderiales</taxon>
        <taxon>Comamonadaceae</taxon>
        <taxon>Lampropedia</taxon>
    </lineage>
</organism>
<proteinExistence type="inferred from homology"/>
<feature type="binding site" evidence="8">
    <location>
        <position position="67"/>
    </location>
    <ligand>
        <name>Zn(2+)</name>
        <dbReference type="ChEBI" id="CHEBI:29105"/>
        <label>2</label>
        <note>catalytic</note>
    </ligand>
</feature>